<sequence>MEILTLIITFLLVLTLTFVYRQAKEIKTLSNVSKPDITSEITNFRSIGELNVFQIISKEIVTKKADAMNGKLWKPLFGWSLSQKQIAIIFGFEINFIYDLRSDEFNIENIQNGKYKITMPPCKYKYSITDMKIYDEKNSKFLPFLLPDSINGLLGVSFSEEDKNKLIDEAKNEVKSISLSMIKDLETKIHKSATDTLNAIANSFGAKNIEYVFQDNKAQSSKVSLDIQDTKEEKI</sequence>
<dbReference type="RefSeq" id="WP_089182769.1">
    <property type="nucleotide sequence ID" value="NZ_CP043427.1"/>
</dbReference>
<dbReference type="EMBL" id="UFVD01000001">
    <property type="protein sequence ID" value="SUX10348.1"/>
    <property type="molecule type" value="Genomic_DNA"/>
</dbReference>
<gene>
    <name evidence="1" type="ORF">NCTC12475_00536</name>
</gene>
<dbReference type="InterPro" id="IPR025324">
    <property type="entry name" value="DUF4230"/>
</dbReference>
<reference evidence="1 2" key="1">
    <citation type="submission" date="2018-06" db="EMBL/GenBank/DDBJ databases">
        <authorList>
            <consortium name="Pathogen Informatics"/>
            <person name="Doyle S."/>
        </authorList>
    </citation>
    <scope>NUCLEOTIDE SEQUENCE [LARGE SCALE GENOMIC DNA]</scope>
    <source>
        <strain evidence="1 2">NCTC12475</strain>
    </source>
</reference>
<protein>
    <submittedName>
        <fullName evidence="1">Membrane protein</fullName>
    </submittedName>
</protein>
<dbReference type="OrthoDB" id="9797903at2"/>
<keyword evidence="2" id="KW-1185">Reference proteome</keyword>
<dbReference type="STRING" id="32024.GCA_000788295_00661"/>
<name>A0A381DI46_9BACT</name>
<dbReference type="Pfam" id="PF14014">
    <property type="entry name" value="DUF4230"/>
    <property type="match status" value="1"/>
</dbReference>
<evidence type="ECO:0000313" key="1">
    <source>
        <dbReference type="EMBL" id="SUX10348.1"/>
    </source>
</evidence>
<dbReference type="Proteomes" id="UP000254920">
    <property type="component" value="Unassembled WGS sequence"/>
</dbReference>
<dbReference type="GeneID" id="93090976"/>
<proteinExistence type="predicted"/>
<evidence type="ECO:0000313" key="2">
    <source>
        <dbReference type="Proteomes" id="UP000254920"/>
    </source>
</evidence>
<accession>A0A381DI46</accession>
<dbReference type="AlphaFoldDB" id="A0A381DI46"/>
<organism evidence="1 2">
    <name type="scientific">Campylobacter sputorum subsp. sputorum</name>
    <dbReference type="NCBI Taxonomy" id="32024"/>
    <lineage>
        <taxon>Bacteria</taxon>
        <taxon>Pseudomonadati</taxon>
        <taxon>Campylobacterota</taxon>
        <taxon>Epsilonproteobacteria</taxon>
        <taxon>Campylobacterales</taxon>
        <taxon>Campylobacteraceae</taxon>
        <taxon>Campylobacter</taxon>
    </lineage>
</organism>